<feature type="domain" description="Copper-binding protein MbnP-like" evidence="2">
    <location>
        <begin position="29"/>
        <end position="225"/>
    </location>
</feature>
<dbReference type="Proteomes" id="UP000324611">
    <property type="component" value="Unassembled WGS sequence"/>
</dbReference>
<dbReference type="EMBL" id="VUOC01000002">
    <property type="protein sequence ID" value="KAA2243375.1"/>
    <property type="molecule type" value="Genomic_DNA"/>
</dbReference>
<dbReference type="AlphaFoldDB" id="A0A5B2VW70"/>
<accession>A0A5B2VW70</accession>
<keyword evidence="4" id="KW-1185">Reference proteome</keyword>
<reference evidence="3 4" key="1">
    <citation type="submission" date="2019-09" db="EMBL/GenBank/DDBJ databases">
        <title>Chitinophaga ginsengihumi sp. nov., isolated from soil of ginseng rhizosphere.</title>
        <authorList>
            <person name="Lee J."/>
        </authorList>
    </citation>
    <scope>NUCLEOTIDE SEQUENCE [LARGE SCALE GENOMIC DNA]</scope>
    <source>
        <strain evidence="3 4">BN140078</strain>
    </source>
</reference>
<evidence type="ECO:0000313" key="3">
    <source>
        <dbReference type="EMBL" id="KAA2243375.1"/>
    </source>
</evidence>
<comment type="caution">
    <text evidence="3">The sequence shown here is derived from an EMBL/GenBank/DDBJ whole genome shotgun (WGS) entry which is preliminary data.</text>
</comment>
<gene>
    <name evidence="3" type="ORF">F0L74_12805</name>
</gene>
<dbReference type="Pfam" id="PF20243">
    <property type="entry name" value="MbnP"/>
    <property type="match status" value="1"/>
</dbReference>
<feature type="chain" id="PRO_5022895277" description="Copper-binding protein MbnP-like domain-containing protein" evidence="1">
    <location>
        <begin position="23"/>
        <end position="256"/>
    </location>
</feature>
<keyword evidence="1" id="KW-0732">Signal</keyword>
<feature type="signal peptide" evidence="1">
    <location>
        <begin position="1"/>
        <end position="22"/>
    </location>
</feature>
<organism evidence="3 4">
    <name type="scientific">Chitinophaga agrisoli</name>
    <dbReference type="NCBI Taxonomy" id="2607653"/>
    <lineage>
        <taxon>Bacteria</taxon>
        <taxon>Pseudomonadati</taxon>
        <taxon>Bacteroidota</taxon>
        <taxon>Chitinophagia</taxon>
        <taxon>Chitinophagales</taxon>
        <taxon>Chitinophagaceae</taxon>
        <taxon>Chitinophaga</taxon>
    </lineage>
</organism>
<evidence type="ECO:0000313" key="4">
    <source>
        <dbReference type="Proteomes" id="UP000324611"/>
    </source>
</evidence>
<dbReference type="RefSeq" id="WP_149838251.1">
    <property type="nucleotide sequence ID" value="NZ_VUOC01000002.1"/>
</dbReference>
<dbReference type="InterPro" id="IPR046863">
    <property type="entry name" value="MbnP-like_dom"/>
</dbReference>
<protein>
    <recommendedName>
        <fullName evidence="2">Copper-binding protein MbnP-like domain-containing protein</fullName>
    </recommendedName>
</protein>
<proteinExistence type="predicted"/>
<sequence>MKKSIFLSAIVCLLAGAITAFNTIKADSGELSLNFKHVVNGVPLKLNDNSAHYANANNDEYTVSTFKYYISNITLTTTKGKDVVIPNICFLINAADPASLKQSITGVPAGKYKGISFTIGVDSARNFAGAQTGCLDPANGMFWTWNSGYIFLKLEGYSPQSTAKLHKLTFHVGGIKRQNTLRTFSHSFNKPLQIHGNEPAAISITTDAAALFKGQNLVDFAKLNSTMGGPNAVLIADNYKNGLFSITNVQQGRYEN</sequence>
<evidence type="ECO:0000259" key="2">
    <source>
        <dbReference type="Pfam" id="PF20243"/>
    </source>
</evidence>
<name>A0A5B2VW70_9BACT</name>
<reference evidence="3 4" key="2">
    <citation type="submission" date="2019-09" db="EMBL/GenBank/DDBJ databases">
        <authorList>
            <person name="Jin C."/>
        </authorList>
    </citation>
    <scope>NUCLEOTIDE SEQUENCE [LARGE SCALE GENOMIC DNA]</scope>
    <source>
        <strain evidence="3 4">BN140078</strain>
    </source>
</reference>
<evidence type="ECO:0000256" key="1">
    <source>
        <dbReference type="SAM" id="SignalP"/>
    </source>
</evidence>